<dbReference type="PANTHER" id="PTHR16026">
    <property type="entry name" value="CARTILAGE ACIDIC PROTEIN 1"/>
    <property type="match status" value="1"/>
</dbReference>
<protein>
    <submittedName>
        <fullName evidence="4">ASPIC and UnbV</fullName>
    </submittedName>
</protein>
<feature type="domain" description="ASPIC/UnbV" evidence="3">
    <location>
        <begin position="588"/>
        <end position="649"/>
    </location>
</feature>
<dbReference type="Pfam" id="PF07593">
    <property type="entry name" value="UnbV_ASPIC"/>
    <property type="match status" value="1"/>
</dbReference>
<dbReference type="SUPFAM" id="SSF69318">
    <property type="entry name" value="Integrin alpha N-terminal domain"/>
    <property type="match status" value="3"/>
</dbReference>
<evidence type="ECO:0000313" key="5">
    <source>
        <dbReference type="Proteomes" id="UP000184368"/>
    </source>
</evidence>
<dbReference type="Pfam" id="PF13517">
    <property type="entry name" value="FG-GAP_3"/>
    <property type="match status" value="4"/>
</dbReference>
<dbReference type="Proteomes" id="UP000184368">
    <property type="component" value="Unassembled WGS sequence"/>
</dbReference>
<accession>A0A1M5H6H2</accession>
<feature type="compositionally biased region" description="Low complexity" evidence="2">
    <location>
        <begin position="267"/>
        <end position="279"/>
    </location>
</feature>
<feature type="region of interest" description="Disordered" evidence="2">
    <location>
        <begin position="240"/>
        <end position="289"/>
    </location>
</feature>
<evidence type="ECO:0000259" key="3">
    <source>
        <dbReference type="Pfam" id="PF07593"/>
    </source>
</evidence>
<sequence>MIVFTSIFSRHKDTKALSSTKVFFVLPFCLCVLVAQILAGCTTKKQPALFTVRDHNQTGLHFTNTLKATPEFNMFKYMYFYNGAGVGAGDFNGDGKTDLFFSANQGQNKLYLNKGALKFEDVTQAAGIPQDGGWSTGVSVVDINADGLLDIYVCRVGNFETLKGKNQLLINKGLRNGIPHFQDEAAAYGLDFSGFSTQAAFFDYDLDGDLDCYLLNHSVHQNGTFAERKVFMGTTHPLTGDRIYENRSPSPALPGGEGEGKTLRNKSSQSLNSGGSNSLPTGEGRGGAAFVDVTPSTGINSSAIGYGLGIAIGDINLDGWPDIYVGNDFHENDYLYINQRNGTFRDELAERTTETSQFSMGVDVADINNDALPDIISMDMLPSDPYVLKRSLGEDEYNIFNMKVGYGYHPQYARNTLQLQQPNGLFSEVGRRAGIHATDWSWAPLWMDFDNDGRKDLFISNGIPKRLNDIDYVNYISNDQVQGRINAALVSEQEMAVVDKFPQIKLPNKFFRNKGDVLFEDLATGIEGDLPTFSNGSVYADLDGDGDQDIVVNNIDDAVLVYENHSNDGGAKTYLSLQLKGPGQNTNAVGSKALVFAGKEVRTYEYYPVKGFQSSMQVSLHLGLAGTKADSLVLVWPDGSYQKMDTALRGTQKLTYQTGLPRFNIAAFNQAHRAGGIAVADQTEAVGLQFTHVENPFVEFDREPLIPHMVSREGPALAIADINGDGRDDVFFGSAKGEKAAVLVQDAGGRFRALPQPALALDSMYEEVDAAWADVNRDGAPDLLVASGGNEYYGQDPRLQPRLYLNDGKGRLTFKADAFPNIYLTASCILPQDINGDGLLDLFVGGRAVPWAYGQTPRSYLLQGDGRGGFTDVTARFGADLGEAGLVTGGTWTDMDRDGDADLVLSLEWDAVTIFENRKGSFVRHRMGDALGWWQFAKPLDVDGDGDLDLVAGNLGENNRLKPGTSQPVNLYFGDFDGNGQKEQVLTYWLAGREIPFANKAELEKQVPILKKQFLYAGDFAKATLTNIIPQAKLDAAQKRSANYFSNAVLINEGGWKFAVKALPWPAQLTTYRDAVVVDVNSDGRPDLLPAANFFDNNIQMGRYAADHGSVWVNSGNGNFAVEPWQGTSLKGQVRKIKPVKVGGKTLYLLALNGGAAKLVELGGKQ</sequence>
<keyword evidence="1" id="KW-0732">Signal</keyword>
<dbReference type="InterPro" id="IPR011519">
    <property type="entry name" value="UnbV_ASPIC"/>
</dbReference>
<dbReference type="InterPro" id="IPR028994">
    <property type="entry name" value="Integrin_alpha_N"/>
</dbReference>
<evidence type="ECO:0000256" key="1">
    <source>
        <dbReference type="ARBA" id="ARBA00022729"/>
    </source>
</evidence>
<dbReference type="Gene3D" id="2.130.10.130">
    <property type="entry name" value="Integrin alpha, N-terminal"/>
    <property type="match status" value="4"/>
</dbReference>
<proteinExistence type="predicted"/>
<evidence type="ECO:0000256" key="2">
    <source>
        <dbReference type="SAM" id="MobiDB-lite"/>
    </source>
</evidence>
<dbReference type="PANTHER" id="PTHR16026:SF0">
    <property type="entry name" value="CARTILAGE ACIDIC PROTEIN 1"/>
    <property type="match status" value="1"/>
</dbReference>
<dbReference type="EMBL" id="FQUO01000018">
    <property type="protein sequence ID" value="SHG11534.1"/>
    <property type="molecule type" value="Genomic_DNA"/>
</dbReference>
<dbReference type="InterPro" id="IPR013517">
    <property type="entry name" value="FG-GAP"/>
</dbReference>
<name>A0A1M5H6H2_9BACT</name>
<keyword evidence="5" id="KW-1185">Reference proteome</keyword>
<organism evidence="4 5">
    <name type="scientific">Cnuella takakiae</name>
    <dbReference type="NCBI Taxonomy" id="1302690"/>
    <lineage>
        <taxon>Bacteria</taxon>
        <taxon>Pseudomonadati</taxon>
        <taxon>Bacteroidota</taxon>
        <taxon>Chitinophagia</taxon>
        <taxon>Chitinophagales</taxon>
        <taxon>Chitinophagaceae</taxon>
        <taxon>Cnuella</taxon>
    </lineage>
</organism>
<evidence type="ECO:0000313" key="4">
    <source>
        <dbReference type="EMBL" id="SHG11534.1"/>
    </source>
</evidence>
<gene>
    <name evidence="4" type="ORF">SAMN05444008_11851</name>
</gene>
<dbReference type="InterPro" id="IPR027039">
    <property type="entry name" value="Crtac1"/>
</dbReference>
<dbReference type="AlphaFoldDB" id="A0A1M5H6H2"/>
<reference evidence="4 5" key="1">
    <citation type="submission" date="2016-11" db="EMBL/GenBank/DDBJ databases">
        <authorList>
            <person name="Jaros S."/>
            <person name="Januszkiewicz K."/>
            <person name="Wedrychowicz H."/>
        </authorList>
    </citation>
    <scope>NUCLEOTIDE SEQUENCE [LARGE SCALE GENOMIC DNA]</scope>
    <source>
        <strain evidence="4 5">DSM 26897</strain>
    </source>
</reference>